<dbReference type="GO" id="GO:0046872">
    <property type="term" value="F:metal ion binding"/>
    <property type="evidence" value="ECO:0007669"/>
    <property type="project" value="UniProtKB-KW"/>
</dbReference>
<dbReference type="InterPro" id="IPR036291">
    <property type="entry name" value="NAD(P)-bd_dom_sf"/>
</dbReference>
<evidence type="ECO:0000256" key="5">
    <source>
        <dbReference type="ARBA" id="ARBA00023002"/>
    </source>
</evidence>
<dbReference type="SUPFAM" id="SSF51735">
    <property type="entry name" value="NAD(P)-binding Rossmann-fold domains"/>
    <property type="match status" value="1"/>
</dbReference>
<dbReference type="Gene3D" id="3.90.180.10">
    <property type="entry name" value="Medium-chain alcohol dehydrogenases, catalytic domain"/>
    <property type="match status" value="1"/>
</dbReference>
<dbReference type="CDD" id="cd05188">
    <property type="entry name" value="MDR"/>
    <property type="match status" value="1"/>
</dbReference>
<dbReference type="GO" id="GO:0004022">
    <property type="term" value="F:alcohol dehydrogenase (NAD+) activity"/>
    <property type="evidence" value="ECO:0007669"/>
    <property type="project" value="TreeGrafter"/>
</dbReference>
<keyword evidence="5" id="KW-0560">Oxidoreductase</keyword>
<comment type="caution">
    <text evidence="8">The sequence shown here is derived from an EMBL/GenBank/DDBJ whole genome shotgun (WGS) entry which is preliminary data.</text>
</comment>
<dbReference type="InterPro" id="IPR013149">
    <property type="entry name" value="ADH-like_C"/>
</dbReference>
<comment type="similarity">
    <text evidence="2">Belongs to the zinc-containing alcohol dehydrogenase family.</text>
</comment>
<feature type="domain" description="Alcohol dehydrogenase-like N-terminal" evidence="7">
    <location>
        <begin position="34"/>
        <end position="149"/>
    </location>
</feature>
<keyword evidence="9" id="KW-1185">Reference proteome</keyword>
<evidence type="ECO:0000313" key="8">
    <source>
        <dbReference type="EMBL" id="TVY82010.1"/>
    </source>
</evidence>
<dbReference type="OrthoDB" id="5407715at2759"/>
<protein>
    <submittedName>
        <fullName evidence="8">L-threonine 3-dehydrogenase</fullName>
    </submittedName>
</protein>
<dbReference type="SUPFAM" id="SSF50129">
    <property type="entry name" value="GroES-like"/>
    <property type="match status" value="1"/>
</dbReference>
<comment type="cofactor">
    <cofactor evidence="1">
        <name>Zn(2+)</name>
        <dbReference type="ChEBI" id="CHEBI:29105"/>
    </cofactor>
</comment>
<feature type="domain" description="Alcohol dehydrogenase-like C-terminal" evidence="6">
    <location>
        <begin position="211"/>
        <end position="339"/>
    </location>
</feature>
<keyword evidence="3" id="KW-0479">Metal-binding</keyword>
<proteinExistence type="inferred from homology"/>
<dbReference type="Gene3D" id="3.40.50.720">
    <property type="entry name" value="NAD(P)-binding Rossmann-like Domain"/>
    <property type="match status" value="1"/>
</dbReference>
<evidence type="ECO:0000313" key="9">
    <source>
        <dbReference type="Proteomes" id="UP000469558"/>
    </source>
</evidence>
<evidence type="ECO:0000259" key="6">
    <source>
        <dbReference type="Pfam" id="PF00107"/>
    </source>
</evidence>
<dbReference type="PANTHER" id="PTHR42940">
    <property type="entry name" value="ALCOHOL DEHYDROGENASE 1-RELATED"/>
    <property type="match status" value="1"/>
</dbReference>
<evidence type="ECO:0000256" key="3">
    <source>
        <dbReference type="ARBA" id="ARBA00022723"/>
    </source>
</evidence>
<dbReference type="Proteomes" id="UP000469558">
    <property type="component" value="Unassembled WGS sequence"/>
</dbReference>
<evidence type="ECO:0000256" key="4">
    <source>
        <dbReference type="ARBA" id="ARBA00022833"/>
    </source>
</evidence>
<dbReference type="Pfam" id="PF00107">
    <property type="entry name" value="ADH_zinc_N"/>
    <property type="match status" value="1"/>
</dbReference>
<dbReference type="AlphaFoldDB" id="A0A8T9CDN9"/>
<sequence>MTTNQQIPKTHRALVLTSTDQPPEVKTIPTPQPGPGSAVVRIEAANILTYSKYIYNGARKYPFPTPLVIGSSALGRIVATGPDAVLLEAGKFVFVDCFVRARDDTASAFLLGIHEGHTEKSKKLMQGEWRDATYAEYAKLPLESCYPLNEELLVGKLGYKMEDLQEIPRNDEIDISEADLTRLMVPYGGLADINLKLGETVVIAPATGDFGRAAVKVALAMGARVIAMGRNSELLAKLAASDERIEWVQITGDVQEDTKSLQAFGTVDAYFDISPREASKSTHFKSCILALKHSGRACFMGGLLDDLAIPLRSVVQKDLKLCGKWMYSRQNVKDLIGLVEFGALKLGGQKVDKFSLDDWEKGFDTAAGYSGIDEAAIFVP</sequence>
<evidence type="ECO:0000256" key="1">
    <source>
        <dbReference type="ARBA" id="ARBA00001947"/>
    </source>
</evidence>
<dbReference type="Pfam" id="PF08240">
    <property type="entry name" value="ADH_N"/>
    <property type="match status" value="1"/>
</dbReference>
<dbReference type="InterPro" id="IPR013154">
    <property type="entry name" value="ADH-like_N"/>
</dbReference>
<evidence type="ECO:0000256" key="2">
    <source>
        <dbReference type="ARBA" id="ARBA00008072"/>
    </source>
</evidence>
<keyword evidence="4" id="KW-0862">Zinc</keyword>
<gene>
    <name evidence="8" type="primary">tdh</name>
    <name evidence="8" type="ORF">LSUE1_G005529</name>
</gene>
<dbReference type="InterPro" id="IPR011032">
    <property type="entry name" value="GroES-like_sf"/>
</dbReference>
<accession>A0A8T9CDN9</accession>
<dbReference type="PANTHER" id="PTHR42940:SF8">
    <property type="entry name" value="VACUOLAR PROTEIN SORTING-ASSOCIATED PROTEIN 11"/>
    <property type="match status" value="1"/>
</dbReference>
<evidence type="ECO:0000259" key="7">
    <source>
        <dbReference type="Pfam" id="PF08240"/>
    </source>
</evidence>
<organism evidence="8 9">
    <name type="scientific">Lachnellula suecica</name>
    <dbReference type="NCBI Taxonomy" id="602035"/>
    <lineage>
        <taxon>Eukaryota</taxon>
        <taxon>Fungi</taxon>
        <taxon>Dikarya</taxon>
        <taxon>Ascomycota</taxon>
        <taxon>Pezizomycotina</taxon>
        <taxon>Leotiomycetes</taxon>
        <taxon>Helotiales</taxon>
        <taxon>Lachnaceae</taxon>
        <taxon>Lachnellula</taxon>
    </lineage>
</organism>
<dbReference type="GO" id="GO:0005737">
    <property type="term" value="C:cytoplasm"/>
    <property type="evidence" value="ECO:0007669"/>
    <property type="project" value="TreeGrafter"/>
</dbReference>
<name>A0A8T9CDN9_9HELO</name>
<reference evidence="8 9" key="1">
    <citation type="submission" date="2018-05" db="EMBL/GenBank/DDBJ databases">
        <title>Genome sequencing and assembly of the regulated plant pathogen Lachnellula willkommii and related sister species for the development of diagnostic species identification markers.</title>
        <authorList>
            <person name="Giroux E."/>
            <person name="Bilodeau G."/>
        </authorList>
    </citation>
    <scope>NUCLEOTIDE SEQUENCE [LARGE SCALE GENOMIC DNA]</scope>
    <source>
        <strain evidence="8 9">CBS 268.59</strain>
    </source>
</reference>
<dbReference type="EMBL" id="QGMK01000389">
    <property type="protein sequence ID" value="TVY82010.1"/>
    <property type="molecule type" value="Genomic_DNA"/>
</dbReference>